<proteinExistence type="predicted"/>
<keyword evidence="5" id="KW-1185">Reference proteome</keyword>
<feature type="domain" description="APS kinase" evidence="2">
    <location>
        <begin position="2"/>
        <end position="145"/>
    </location>
</feature>
<keyword evidence="1 3" id="KW-0808">Transferase</keyword>
<name>A0A0S4RU44_CAMHY</name>
<dbReference type="GO" id="GO:0010134">
    <property type="term" value="P:sulfate assimilation via adenylyl sulfate reduction"/>
    <property type="evidence" value="ECO:0007669"/>
    <property type="project" value="TreeGrafter"/>
</dbReference>
<dbReference type="AlphaFoldDB" id="A0A0S4RU44"/>
<evidence type="ECO:0000256" key="1">
    <source>
        <dbReference type="ARBA" id="ARBA00022679"/>
    </source>
</evidence>
<dbReference type="InterPro" id="IPR027417">
    <property type="entry name" value="P-loop_NTPase"/>
</dbReference>
<comment type="caution">
    <text evidence="3">The sequence shown here is derived from an EMBL/GenBank/DDBJ whole genome shotgun (WGS) entry which is preliminary data.</text>
</comment>
<dbReference type="PANTHER" id="PTHR42700">
    <property type="entry name" value="SULFATE ADENYLYLTRANSFERASE"/>
    <property type="match status" value="1"/>
</dbReference>
<reference evidence="5 6" key="1">
    <citation type="submission" date="2015-11" db="EMBL/GenBank/DDBJ databases">
        <authorList>
            <consortium name="Pathogen Informatics"/>
        </authorList>
    </citation>
    <scope>NUCLEOTIDE SEQUENCE [LARGE SCALE GENOMIC DNA]</scope>
    <source>
        <strain evidence="3 5">006A-0059</strain>
        <strain evidence="4 6">007A-0283</strain>
    </source>
</reference>
<dbReference type="NCBIfam" id="NF004041">
    <property type="entry name" value="PRK05541.1"/>
    <property type="match status" value="1"/>
</dbReference>
<evidence type="ECO:0000313" key="5">
    <source>
        <dbReference type="Proteomes" id="UP000052237"/>
    </source>
</evidence>
<dbReference type="SUPFAM" id="SSF52540">
    <property type="entry name" value="P-loop containing nucleoside triphosphate hydrolases"/>
    <property type="match status" value="1"/>
</dbReference>
<dbReference type="GO" id="GO:0004020">
    <property type="term" value="F:adenylylsulfate kinase activity"/>
    <property type="evidence" value="ECO:0007669"/>
    <property type="project" value="UniProtKB-EC"/>
</dbReference>
<evidence type="ECO:0000259" key="2">
    <source>
        <dbReference type="Pfam" id="PF01583"/>
    </source>
</evidence>
<dbReference type="Proteomes" id="UP000052245">
    <property type="component" value="Unassembled WGS sequence"/>
</dbReference>
<accession>A0A0S4RU44</accession>
<dbReference type="GO" id="GO:0019379">
    <property type="term" value="P:sulfate assimilation, phosphoadenylyl sulfate reduction by phosphoadenylyl-sulfate reductase (thioredoxin)"/>
    <property type="evidence" value="ECO:0007669"/>
    <property type="project" value="TreeGrafter"/>
</dbReference>
<dbReference type="PANTHER" id="PTHR42700:SF1">
    <property type="entry name" value="SULFATE ADENYLYLTRANSFERASE"/>
    <property type="match status" value="1"/>
</dbReference>
<dbReference type="Gene3D" id="3.40.50.300">
    <property type="entry name" value="P-loop containing nucleotide triphosphate hydrolases"/>
    <property type="match status" value="1"/>
</dbReference>
<dbReference type="RefSeq" id="WP_172506192.1">
    <property type="nucleotide sequence ID" value="NZ_CBCRTP010000008.1"/>
</dbReference>
<evidence type="ECO:0000313" key="6">
    <source>
        <dbReference type="Proteomes" id="UP000052245"/>
    </source>
</evidence>
<keyword evidence="3" id="KW-0418">Kinase</keyword>
<gene>
    <name evidence="3" type="primary">cysC</name>
    <name evidence="3" type="ORF">ERS686654_00874</name>
    <name evidence="4" type="ORF">ERS739223_01201</name>
</gene>
<protein>
    <submittedName>
        <fullName evidence="3">Adenylylsulfate kinase</fullName>
        <ecNumber evidence="3">2.7.1.25</ecNumber>
    </submittedName>
</protein>
<dbReference type="EC" id="2.7.1.25" evidence="3"/>
<dbReference type="Pfam" id="PF01583">
    <property type="entry name" value="APS_kinase"/>
    <property type="match status" value="1"/>
</dbReference>
<evidence type="ECO:0000313" key="4">
    <source>
        <dbReference type="EMBL" id="CUU85650.1"/>
    </source>
</evidence>
<dbReference type="InterPro" id="IPR059117">
    <property type="entry name" value="APS_kinase_dom"/>
</dbReference>
<dbReference type="GO" id="GO:0005737">
    <property type="term" value="C:cytoplasm"/>
    <property type="evidence" value="ECO:0007669"/>
    <property type="project" value="TreeGrafter"/>
</dbReference>
<accession>A0A9W5ETQ7</accession>
<dbReference type="EMBL" id="FAVC01000002">
    <property type="protein sequence ID" value="CUU85650.1"/>
    <property type="molecule type" value="Genomic_DNA"/>
</dbReference>
<dbReference type="EMBL" id="FAVB01000002">
    <property type="protein sequence ID" value="CUU77595.1"/>
    <property type="molecule type" value="Genomic_DNA"/>
</dbReference>
<organism evidence="3 5">
    <name type="scientific">Campylobacter hyointestinalis subsp. hyointestinalis</name>
    <dbReference type="NCBI Taxonomy" id="91352"/>
    <lineage>
        <taxon>Bacteria</taxon>
        <taxon>Pseudomonadati</taxon>
        <taxon>Campylobacterota</taxon>
        <taxon>Epsilonproteobacteria</taxon>
        <taxon>Campylobacterales</taxon>
        <taxon>Campylobacteraceae</taxon>
        <taxon>Campylobacter</taxon>
    </lineage>
</organism>
<sequence length="168" mass="19081">MQGALIYITGFSGSGKSTLAKQVVASLQVNKGIKAIFLDGDTLRECVHNFDYTSNGRMSMAMYYVKIAKILVDQGFVVVLATISMFDKVRDFNRENFKVYLEIFLDVSLEIRQKRDSKNFFKNNTINMVGLNQEAELPKNSHLVFKDEVDTAFASEKILRLFSDLTQL</sequence>
<evidence type="ECO:0000313" key="3">
    <source>
        <dbReference type="EMBL" id="CUU77595.1"/>
    </source>
</evidence>
<dbReference type="GO" id="GO:0004781">
    <property type="term" value="F:sulfate adenylyltransferase (ATP) activity"/>
    <property type="evidence" value="ECO:0007669"/>
    <property type="project" value="TreeGrafter"/>
</dbReference>
<dbReference type="Proteomes" id="UP000052237">
    <property type="component" value="Unassembled WGS sequence"/>
</dbReference>
<dbReference type="InterPro" id="IPR050512">
    <property type="entry name" value="Sulf_AdTrans/APS_kinase"/>
</dbReference>